<evidence type="ECO:0000313" key="3">
    <source>
        <dbReference type="Proteomes" id="UP000016924"/>
    </source>
</evidence>
<keyword evidence="3" id="KW-1185">Reference proteome</keyword>
<dbReference type="RefSeq" id="XP_007781235.1">
    <property type="nucleotide sequence ID" value="XM_007783045.1"/>
</dbReference>
<name>R7YVP7_CONA1</name>
<dbReference type="Proteomes" id="UP000016924">
    <property type="component" value="Unassembled WGS sequence"/>
</dbReference>
<dbReference type="HOGENOM" id="CLU_863347_0_0_1"/>
<reference evidence="3" key="1">
    <citation type="submission" date="2012-06" db="EMBL/GenBank/DDBJ databases">
        <title>The genome sequence of Coniosporium apollinis CBS 100218.</title>
        <authorList>
            <consortium name="The Broad Institute Genome Sequencing Platform"/>
            <person name="Cuomo C."/>
            <person name="Gorbushina A."/>
            <person name="Noack S."/>
            <person name="Walker B."/>
            <person name="Young S.K."/>
            <person name="Zeng Q."/>
            <person name="Gargeya S."/>
            <person name="Fitzgerald M."/>
            <person name="Haas B."/>
            <person name="Abouelleil A."/>
            <person name="Alvarado L."/>
            <person name="Arachchi H.M."/>
            <person name="Berlin A.M."/>
            <person name="Chapman S.B."/>
            <person name="Goldberg J."/>
            <person name="Griggs A."/>
            <person name="Gujja S."/>
            <person name="Hansen M."/>
            <person name="Howarth C."/>
            <person name="Imamovic A."/>
            <person name="Larimer J."/>
            <person name="McCowan C."/>
            <person name="Montmayeur A."/>
            <person name="Murphy C."/>
            <person name="Neiman D."/>
            <person name="Pearson M."/>
            <person name="Priest M."/>
            <person name="Roberts A."/>
            <person name="Saif S."/>
            <person name="Shea T."/>
            <person name="Sisk P."/>
            <person name="Sykes S."/>
            <person name="Wortman J."/>
            <person name="Nusbaum C."/>
            <person name="Birren B."/>
        </authorList>
    </citation>
    <scope>NUCLEOTIDE SEQUENCE [LARGE SCALE GENOMIC DNA]</scope>
    <source>
        <strain evidence="3">CBS 100218</strain>
    </source>
</reference>
<dbReference type="AlphaFoldDB" id="R7YVP7"/>
<accession>R7YVP7</accession>
<dbReference type="EMBL" id="JH767577">
    <property type="protein sequence ID" value="EON65918.1"/>
    <property type="molecule type" value="Genomic_DNA"/>
</dbReference>
<evidence type="ECO:0000313" key="2">
    <source>
        <dbReference type="EMBL" id="EON65918.1"/>
    </source>
</evidence>
<protein>
    <submittedName>
        <fullName evidence="2">Uncharacterized protein</fullName>
    </submittedName>
</protein>
<dbReference type="GeneID" id="19902471"/>
<feature type="region of interest" description="Disordered" evidence="1">
    <location>
        <begin position="1"/>
        <end position="65"/>
    </location>
</feature>
<feature type="region of interest" description="Disordered" evidence="1">
    <location>
        <begin position="290"/>
        <end position="322"/>
    </location>
</feature>
<sequence length="322" mass="36817">MEELTDYTQFDVADGERDIERPKAHRCQRASETLSPEDSATMSLDQKSSRKTKEPKTKYPFQPAKPNKIKVGKEGFRISVPYDAKAHGPWKLPSLASINSWYGLTLPKGVKVWMYKKDGTLKAQWEIEVINLDKKKSSDTPLVAQQLDDLDHDDDTWTWPTFNTLHVGDPSRLATTARINSQNPNHSYILWGDEGRELYMQKYKISREEYSEKQPWILNGGLYRLTQDRGDKAIAEWTWYPYLKLSMDPETRRSGIVDAARSNEATQDTLPENEYEKLKGVEEPAKLAAVAMSKGRKGGDEANKDGKKHPKTPFETSHRQKA</sequence>
<organism evidence="2 3">
    <name type="scientific">Coniosporium apollinis (strain CBS 100218)</name>
    <name type="common">Rock-inhabiting black yeast</name>
    <dbReference type="NCBI Taxonomy" id="1168221"/>
    <lineage>
        <taxon>Eukaryota</taxon>
        <taxon>Fungi</taxon>
        <taxon>Dikarya</taxon>
        <taxon>Ascomycota</taxon>
        <taxon>Pezizomycotina</taxon>
        <taxon>Dothideomycetes</taxon>
        <taxon>Dothideomycetes incertae sedis</taxon>
        <taxon>Coniosporium</taxon>
    </lineage>
</organism>
<feature type="compositionally biased region" description="Polar residues" evidence="1">
    <location>
        <begin position="30"/>
        <end position="46"/>
    </location>
</feature>
<feature type="compositionally biased region" description="Basic and acidic residues" evidence="1">
    <location>
        <begin position="47"/>
        <end position="57"/>
    </location>
</feature>
<proteinExistence type="predicted"/>
<evidence type="ECO:0000256" key="1">
    <source>
        <dbReference type="SAM" id="MobiDB-lite"/>
    </source>
</evidence>
<gene>
    <name evidence="2" type="ORF">W97_05160</name>
</gene>